<reference evidence="9" key="1">
    <citation type="submission" date="2021-02" db="EMBL/GenBank/DDBJ databases">
        <authorList>
            <person name="Nowell W R."/>
        </authorList>
    </citation>
    <scope>NUCLEOTIDE SEQUENCE</scope>
</reference>
<evidence type="ECO:0000259" key="8">
    <source>
        <dbReference type="SMART" id="SM00663"/>
    </source>
</evidence>
<dbReference type="GO" id="GO:0003677">
    <property type="term" value="F:DNA binding"/>
    <property type="evidence" value="ECO:0007669"/>
    <property type="project" value="InterPro"/>
</dbReference>
<evidence type="ECO:0000256" key="4">
    <source>
        <dbReference type="ARBA" id="ARBA00022695"/>
    </source>
</evidence>
<dbReference type="SUPFAM" id="SSF64484">
    <property type="entry name" value="beta and beta-prime subunits of DNA dependent RNA-polymerase"/>
    <property type="match status" value="1"/>
</dbReference>
<evidence type="ECO:0000256" key="5">
    <source>
        <dbReference type="ARBA" id="ARBA00023163"/>
    </source>
</evidence>
<dbReference type="InterPro" id="IPR000722">
    <property type="entry name" value="RNA_pol_asu"/>
</dbReference>
<proteinExistence type="inferred from homology"/>
<evidence type="ECO:0000256" key="7">
    <source>
        <dbReference type="SAM" id="MobiDB-lite"/>
    </source>
</evidence>
<accession>A0A816C2C1</accession>
<comment type="caution">
    <text evidence="9">The sequence shown here is derived from an EMBL/GenBank/DDBJ whole genome shotgun (WGS) entry which is preliminary data.</text>
</comment>
<sequence length="397" mass="45067">MVYFNSQIADSIAPYRNVRRVQFGILSPDEIKRMSVTNPPIEHPELMEGGKPKDRGLMDPRQGPPDRNSKCKTCAGSYIECPGHFGHIELTKPVYHVAFLAKTLKVLRCVCYHCSKLLIDPSDQKMIDIIKKTKGQYRRRLAYVFDACKGQKTCKGSENQNQNEVTTRFSGGCGRPQPKYRRSGLDLSIEWKEAPDENQERKTKLSAERCGRPSVLVFGTARSQDNLTYNLANILKANKTLREDEQRGAASHIFDEHLQYLQYHCATLIDNDMPGMPQSCHKSERPLKSIKARLKGKEGRIRGNLMGKRVDFSGRTLITPDPNLAIDQVGVPRSIAQNLTIPEIVTPFNIEWLHESIRLNAARYIISDTGDRIDLRFHPKPSDLHLQCGYIVERHDG</sequence>
<feature type="region of interest" description="Disordered" evidence="7">
    <location>
        <begin position="36"/>
        <end position="68"/>
    </location>
</feature>
<feature type="domain" description="RNA polymerase N-terminal" evidence="8">
    <location>
        <begin position="203"/>
        <end position="397"/>
    </location>
</feature>
<evidence type="ECO:0000313" key="9">
    <source>
        <dbReference type="EMBL" id="CAF1617439.1"/>
    </source>
</evidence>
<feature type="compositionally biased region" description="Basic and acidic residues" evidence="7">
    <location>
        <begin position="42"/>
        <end position="58"/>
    </location>
</feature>
<comment type="function">
    <text evidence="6">DNA-dependent RNA polymerase catalyzes the transcription of DNA into RNA using the four ribonucleoside triphosphates as substrates.</text>
</comment>
<comment type="similarity">
    <text evidence="1 6">Belongs to the RNA polymerase beta' chain family.</text>
</comment>
<comment type="catalytic activity">
    <reaction evidence="6">
        <text>RNA(n) + a ribonucleoside 5'-triphosphate = RNA(n+1) + diphosphate</text>
        <dbReference type="Rhea" id="RHEA:21248"/>
        <dbReference type="Rhea" id="RHEA-COMP:14527"/>
        <dbReference type="Rhea" id="RHEA-COMP:17342"/>
        <dbReference type="ChEBI" id="CHEBI:33019"/>
        <dbReference type="ChEBI" id="CHEBI:61557"/>
        <dbReference type="ChEBI" id="CHEBI:140395"/>
        <dbReference type="EC" id="2.7.7.6"/>
    </reaction>
</comment>
<dbReference type="Pfam" id="PF04997">
    <property type="entry name" value="RNA_pol_Rpb1_1"/>
    <property type="match status" value="2"/>
</dbReference>
<dbReference type="AlphaFoldDB" id="A0A816C2C1"/>
<organism evidence="9 10">
    <name type="scientific">Rotaria magnacalcarata</name>
    <dbReference type="NCBI Taxonomy" id="392030"/>
    <lineage>
        <taxon>Eukaryota</taxon>
        <taxon>Metazoa</taxon>
        <taxon>Spiralia</taxon>
        <taxon>Gnathifera</taxon>
        <taxon>Rotifera</taxon>
        <taxon>Eurotatoria</taxon>
        <taxon>Bdelloidea</taxon>
        <taxon>Philodinida</taxon>
        <taxon>Philodinidae</taxon>
        <taxon>Rotaria</taxon>
    </lineage>
</organism>
<dbReference type="OrthoDB" id="270392at2759"/>
<dbReference type="GO" id="GO:0005665">
    <property type="term" value="C:RNA polymerase II, core complex"/>
    <property type="evidence" value="ECO:0007669"/>
    <property type="project" value="TreeGrafter"/>
</dbReference>
<dbReference type="PANTHER" id="PTHR19376:SF37">
    <property type="entry name" value="DNA-DIRECTED RNA POLYMERASE II SUBUNIT RPB1"/>
    <property type="match status" value="1"/>
</dbReference>
<dbReference type="EMBL" id="CAJNOW010013085">
    <property type="protein sequence ID" value="CAF1617439.1"/>
    <property type="molecule type" value="Genomic_DNA"/>
</dbReference>
<keyword evidence="4 6" id="KW-0548">Nucleotidyltransferase</keyword>
<dbReference type="EC" id="2.7.7.6" evidence="6"/>
<dbReference type="InterPro" id="IPR007080">
    <property type="entry name" value="RNA_pol_Rpb1_1"/>
</dbReference>
<dbReference type="InterPro" id="IPR045867">
    <property type="entry name" value="DNA-dir_RpoC_beta_prime"/>
</dbReference>
<dbReference type="Gene3D" id="2.40.40.20">
    <property type="match status" value="1"/>
</dbReference>
<dbReference type="GO" id="GO:0003899">
    <property type="term" value="F:DNA-directed RNA polymerase activity"/>
    <property type="evidence" value="ECO:0007669"/>
    <property type="project" value="UniProtKB-EC"/>
</dbReference>
<evidence type="ECO:0000256" key="1">
    <source>
        <dbReference type="ARBA" id="ARBA00006460"/>
    </source>
</evidence>
<dbReference type="InterPro" id="IPR006592">
    <property type="entry name" value="RNA_pol_N"/>
</dbReference>
<dbReference type="FunFam" id="4.10.860.120:FF:000005">
    <property type="entry name" value="DNA-directed RNA polymerase subunit"/>
    <property type="match status" value="1"/>
</dbReference>
<evidence type="ECO:0000256" key="6">
    <source>
        <dbReference type="RuleBase" id="RU004279"/>
    </source>
</evidence>
<gene>
    <name evidence="9" type="ORF">KQP761_LOCUS24200</name>
</gene>
<keyword evidence="3 6" id="KW-0808">Transferase</keyword>
<dbReference type="InterPro" id="IPR044893">
    <property type="entry name" value="RNA_pol_Rpb1_clamp_domain"/>
</dbReference>
<keyword evidence="2 6" id="KW-0240">DNA-directed RNA polymerase</keyword>
<dbReference type="PANTHER" id="PTHR19376">
    <property type="entry name" value="DNA-DIRECTED RNA POLYMERASE"/>
    <property type="match status" value="1"/>
</dbReference>
<dbReference type="Pfam" id="PF00623">
    <property type="entry name" value="RNA_pol_Rpb1_2"/>
    <property type="match status" value="1"/>
</dbReference>
<dbReference type="Proteomes" id="UP000663834">
    <property type="component" value="Unassembled WGS sequence"/>
</dbReference>
<evidence type="ECO:0000256" key="3">
    <source>
        <dbReference type="ARBA" id="ARBA00022679"/>
    </source>
</evidence>
<dbReference type="SMART" id="SM00663">
    <property type="entry name" value="RPOLA_N"/>
    <property type="match status" value="1"/>
</dbReference>
<evidence type="ECO:0000256" key="2">
    <source>
        <dbReference type="ARBA" id="ARBA00022478"/>
    </source>
</evidence>
<protein>
    <recommendedName>
        <fullName evidence="6">DNA-directed RNA polymerase subunit</fullName>
        <ecNumber evidence="6">2.7.7.6</ecNumber>
    </recommendedName>
</protein>
<evidence type="ECO:0000313" key="10">
    <source>
        <dbReference type="Proteomes" id="UP000663834"/>
    </source>
</evidence>
<dbReference type="Gene3D" id="4.10.860.120">
    <property type="entry name" value="RNA polymerase II, clamp domain"/>
    <property type="match status" value="1"/>
</dbReference>
<dbReference type="GO" id="GO:0006351">
    <property type="term" value="P:DNA-templated transcription"/>
    <property type="evidence" value="ECO:0007669"/>
    <property type="project" value="InterPro"/>
</dbReference>
<name>A0A816C2C1_9BILA</name>
<keyword evidence="5 6" id="KW-0804">Transcription</keyword>